<evidence type="ECO:0000313" key="3">
    <source>
        <dbReference type="Proteomes" id="UP001165083"/>
    </source>
</evidence>
<reference evidence="2" key="1">
    <citation type="submission" date="2023-04" db="EMBL/GenBank/DDBJ databases">
        <title>Phytophthora lilii NBRC 32176.</title>
        <authorList>
            <person name="Ichikawa N."/>
            <person name="Sato H."/>
            <person name="Tonouchi N."/>
        </authorList>
    </citation>
    <scope>NUCLEOTIDE SEQUENCE</scope>
    <source>
        <strain evidence="2">NBRC 32176</strain>
    </source>
</reference>
<protein>
    <submittedName>
        <fullName evidence="2">Unnamed protein product</fullName>
    </submittedName>
</protein>
<keyword evidence="1" id="KW-0472">Membrane</keyword>
<accession>A0A9W6YEK7</accession>
<keyword evidence="1" id="KW-0812">Transmembrane</keyword>
<keyword evidence="1" id="KW-1133">Transmembrane helix</keyword>
<keyword evidence="3" id="KW-1185">Reference proteome</keyword>
<organism evidence="2 3">
    <name type="scientific">Phytophthora lilii</name>
    <dbReference type="NCBI Taxonomy" id="2077276"/>
    <lineage>
        <taxon>Eukaryota</taxon>
        <taxon>Sar</taxon>
        <taxon>Stramenopiles</taxon>
        <taxon>Oomycota</taxon>
        <taxon>Peronosporomycetes</taxon>
        <taxon>Peronosporales</taxon>
        <taxon>Peronosporaceae</taxon>
        <taxon>Phytophthora</taxon>
    </lineage>
</organism>
<gene>
    <name evidence="2" type="ORF">Plil01_001815200</name>
</gene>
<evidence type="ECO:0000256" key="1">
    <source>
        <dbReference type="SAM" id="Phobius"/>
    </source>
</evidence>
<evidence type="ECO:0000313" key="2">
    <source>
        <dbReference type="EMBL" id="GMF65497.1"/>
    </source>
</evidence>
<comment type="caution">
    <text evidence="2">The sequence shown here is derived from an EMBL/GenBank/DDBJ whole genome shotgun (WGS) entry which is preliminary data.</text>
</comment>
<dbReference type="AlphaFoldDB" id="A0A9W6YEK7"/>
<name>A0A9W6YEK7_9STRA</name>
<sequence>MKFGDLALQTLLIYQMLEAGSPMPLITIDTVVVASNAHVCAALMFARYDRAPLAESFADIMYETAHVLLNPFSSSICRFDFVIIIACPLLVVFYCLSTFTFDRAKLKINLVVYPASSFEHDASALANAEQTAVIYEVSTRCASCQR</sequence>
<proteinExistence type="predicted"/>
<dbReference type="Proteomes" id="UP001165083">
    <property type="component" value="Unassembled WGS sequence"/>
</dbReference>
<dbReference type="EMBL" id="BSXW01012474">
    <property type="protein sequence ID" value="GMF65497.1"/>
    <property type="molecule type" value="Genomic_DNA"/>
</dbReference>
<feature type="transmembrane region" description="Helical" evidence="1">
    <location>
        <begin position="81"/>
        <end position="101"/>
    </location>
</feature>
<dbReference type="OrthoDB" id="129082at2759"/>